<organism evidence="1 2">
    <name type="scientific">Lepeophtheirus salmonis</name>
    <name type="common">Salmon louse</name>
    <name type="synonym">Caligus salmonis</name>
    <dbReference type="NCBI Taxonomy" id="72036"/>
    <lineage>
        <taxon>Eukaryota</taxon>
        <taxon>Metazoa</taxon>
        <taxon>Ecdysozoa</taxon>
        <taxon>Arthropoda</taxon>
        <taxon>Crustacea</taxon>
        <taxon>Multicrustacea</taxon>
        <taxon>Hexanauplia</taxon>
        <taxon>Copepoda</taxon>
        <taxon>Siphonostomatoida</taxon>
        <taxon>Caligidae</taxon>
        <taxon>Lepeophtheirus</taxon>
    </lineage>
</organism>
<gene>
    <name evidence="1" type="ORF">LSAA_10581</name>
</gene>
<accession>A0A7R8H8C3</accession>
<sequence length="103" mass="11494">MEVRVKDSSSITEFRGKTGIVVSNEDRAFTIRISNGKERVIPGCDLEPFTPGLGERAKLLTTNGRIDDGLVVEYDEDEDDDVTIKFGNEESVIVPIDYLCKVR</sequence>
<protein>
    <submittedName>
        <fullName evidence="1">(salmon louse) hypothetical protein</fullName>
    </submittedName>
</protein>
<evidence type="ECO:0000313" key="1">
    <source>
        <dbReference type="EMBL" id="CAF2939377.1"/>
    </source>
</evidence>
<proteinExistence type="predicted"/>
<evidence type="ECO:0000313" key="2">
    <source>
        <dbReference type="Proteomes" id="UP000675881"/>
    </source>
</evidence>
<dbReference type="EMBL" id="HG994584">
    <property type="protein sequence ID" value="CAF2939377.1"/>
    <property type="molecule type" value="Genomic_DNA"/>
</dbReference>
<dbReference type="AlphaFoldDB" id="A0A7R8H8C3"/>
<dbReference type="Proteomes" id="UP000675881">
    <property type="component" value="Chromosome 5"/>
</dbReference>
<name>A0A7R8H8C3_LEPSM</name>
<dbReference type="OrthoDB" id="27435at2759"/>
<reference evidence="1" key="1">
    <citation type="submission" date="2021-02" db="EMBL/GenBank/DDBJ databases">
        <authorList>
            <person name="Bekaert M."/>
        </authorList>
    </citation>
    <scope>NUCLEOTIDE SEQUENCE</scope>
    <source>
        <strain evidence="1">IoA-00</strain>
    </source>
</reference>
<keyword evidence="2" id="KW-1185">Reference proteome</keyword>